<evidence type="ECO:0000256" key="3">
    <source>
        <dbReference type="ARBA" id="ARBA00023277"/>
    </source>
</evidence>
<dbReference type="InterPro" id="IPR014718">
    <property type="entry name" value="GH-type_carb-bd"/>
</dbReference>
<dbReference type="PANTHER" id="PTHR10091:SF0">
    <property type="entry name" value="GALACTOSE MUTAROTASE"/>
    <property type="match status" value="1"/>
</dbReference>
<dbReference type="GO" id="GO:0033499">
    <property type="term" value="P:galactose catabolic process via UDP-galactose, Leloir pathway"/>
    <property type="evidence" value="ECO:0007669"/>
    <property type="project" value="TreeGrafter"/>
</dbReference>
<reference evidence="4 5" key="1">
    <citation type="submission" date="2015-12" db="EMBL/GenBank/DDBJ databases">
        <title>Genome sequence of the marine Rhodobacteraceae strain O3.65, Candidatus Tritonibacter horizontis.</title>
        <authorList>
            <person name="Poehlein A."/>
            <person name="Giebel H.A."/>
            <person name="Voget S."/>
            <person name="Brinkhoff T."/>
        </authorList>
    </citation>
    <scope>NUCLEOTIDE SEQUENCE [LARGE SCALE GENOMIC DNA]</scope>
    <source>
        <strain evidence="4 5">O3.65</strain>
    </source>
</reference>
<comment type="caution">
    <text evidence="4">The sequence shown here is derived from an EMBL/GenBank/DDBJ whole genome shotgun (WGS) entry which is preliminary data.</text>
</comment>
<proteinExistence type="inferred from homology"/>
<dbReference type="GO" id="GO:0004034">
    <property type="term" value="F:aldose 1-epimerase activity"/>
    <property type="evidence" value="ECO:0007669"/>
    <property type="project" value="UniProtKB-EC"/>
</dbReference>
<name>A0A132C311_9RHOB</name>
<keyword evidence="3" id="KW-0119">Carbohydrate metabolism</keyword>
<dbReference type="GO" id="GO:0005737">
    <property type="term" value="C:cytoplasm"/>
    <property type="evidence" value="ECO:0007669"/>
    <property type="project" value="TreeGrafter"/>
</dbReference>
<dbReference type="Gene3D" id="2.70.98.10">
    <property type="match status" value="1"/>
</dbReference>
<dbReference type="EMBL" id="LPUY01000008">
    <property type="protein sequence ID" value="KUP94916.1"/>
    <property type="molecule type" value="Genomic_DNA"/>
</dbReference>
<dbReference type="PANTHER" id="PTHR10091">
    <property type="entry name" value="ALDOSE-1-EPIMERASE"/>
    <property type="match status" value="1"/>
</dbReference>
<dbReference type="EC" id="5.1.3.3" evidence="4"/>
<organism evidence="4 5">
    <name type="scientific">Tritonibacter horizontis</name>
    <dbReference type="NCBI Taxonomy" id="1768241"/>
    <lineage>
        <taxon>Bacteria</taxon>
        <taxon>Pseudomonadati</taxon>
        <taxon>Pseudomonadota</taxon>
        <taxon>Alphaproteobacteria</taxon>
        <taxon>Rhodobacterales</taxon>
        <taxon>Paracoccaceae</taxon>
        <taxon>Tritonibacter</taxon>
    </lineage>
</organism>
<dbReference type="Pfam" id="PF01263">
    <property type="entry name" value="Aldose_epim"/>
    <property type="match status" value="1"/>
</dbReference>
<evidence type="ECO:0000313" key="4">
    <source>
        <dbReference type="EMBL" id="KUP94916.1"/>
    </source>
</evidence>
<sequence length="337" mass="36556">MNMAQIVNHGLHEGQMLKEVRLHNGALSLSLLNLGAVTRDLRLLQDGADLPLVLGFSDPAAYFDNPGYLGVIAGRVAGRIKNAQFALGETHYRLDVNEGNDQLHGGPRGLARVLWDVEPISDTEARFRYDSPAGENGFPGDVAFCVTVRLDGLAVEYDMTARVSAPTPISLAQHNYYNLTGGRSPIWDHRLQVDASRYLLPDDTNVPNGEIAELDGTRYDMRFGRSLGALDPTHLGSNVNLVFDPDRDRGLPVATLTAPTGLQMVVTSDQVGAQIYTATSLDPHQGGLPGQALGPAMGLCFEPQGFPNAVNQRDFPSVIATPESPYVQKLRLDFGWI</sequence>
<protein>
    <submittedName>
        <fullName evidence="4">Aldose 1-epimerase</fullName>
        <ecNumber evidence="4">5.1.3.3</ecNumber>
    </submittedName>
</protein>
<dbReference type="GO" id="GO:0006006">
    <property type="term" value="P:glucose metabolic process"/>
    <property type="evidence" value="ECO:0007669"/>
    <property type="project" value="TreeGrafter"/>
</dbReference>
<keyword evidence="5" id="KW-1185">Reference proteome</keyword>
<dbReference type="GO" id="GO:0030246">
    <property type="term" value="F:carbohydrate binding"/>
    <property type="evidence" value="ECO:0007669"/>
    <property type="project" value="InterPro"/>
</dbReference>
<dbReference type="InterPro" id="IPR008183">
    <property type="entry name" value="Aldose_1/G6P_1-epimerase"/>
</dbReference>
<dbReference type="PATRIC" id="fig|1768241.3.peg.252"/>
<evidence type="ECO:0000313" key="5">
    <source>
        <dbReference type="Proteomes" id="UP000068382"/>
    </source>
</evidence>
<gene>
    <name evidence="4" type="primary">mro_1</name>
    <name evidence="4" type="ORF">TRIHO_02500</name>
</gene>
<accession>A0A132C311</accession>
<dbReference type="OrthoDB" id="9779408at2"/>
<dbReference type="SUPFAM" id="SSF74650">
    <property type="entry name" value="Galactose mutarotase-like"/>
    <property type="match status" value="1"/>
</dbReference>
<dbReference type="InterPro" id="IPR047215">
    <property type="entry name" value="Galactose_mutarotase-like"/>
</dbReference>
<evidence type="ECO:0000256" key="2">
    <source>
        <dbReference type="ARBA" id="ARBA00023235"/>
    </source>
</evidence>
<keyword evidence="2 4" id="KW-0413">Isomerase</keyword>
<comment type="similarity">
    <text evidence="1">Belongs to the aldose epimerase family.</text>
</comment>
<evidence type="ECO:0000256" key="1">
    <source>
        <dbReference type="ARBA" id="ARBA00006206"/>
    </source>
</evidence>
<dbReference type="InterPro" id="IPR011013">
    <property type="entry name" value="Gal_mutarotase_sf_dom"/>
</dbReference>
<dbReference type="CDD" id="cd09019">
    <property type="entry name" value="galactose_mutarotase_like"/>
    <property type="match status" value="1"/>
</dbReference>
<dbReference type="AlphaFoldDB" id="A0A132C311"/>
<dbReference type="Proteomes" id="UP000068382">
    <property type="component" value="Unassembled WGS sequence"/>
</dbReference>
<dbReference type="RefSeq" id="WP_068239541.1">
    <property type="nucleotide sequence ID" value="NZ_LPUY01000008.1"/>
</dbReference>